<evidence type="ECO:0000256" key="1">
    <source>
        <dbReference type="SAM" id="MobiDB-lite"/>
    </source>
</evidence>
<dbReference type="EMBL" id="LRBV02000009">
    <property type="status" value="NOT_ANNOTATED_CDS"/>
    <property type="molecule type" value="Genomic_DNA"/>
</dbReference>
<protein>
    <submittedName>
        <fullName evidence="2">Uncharacterized protein</fullName>
    </submittedName>
</protein>
<keyword evidence="3" id="KW-1185">Reference proteome</keyword>
<proteinExistence type="predicted"/>
<organism evidence="2 3">
    <name type="scientific">Quercus lobata</name>
    <name type="common">Valley oak</name>
    <dbReference type="NCBI Taxonomy" id="97700"/>
    <lineage>
        <taxon>Eukaryota</taxon>
        <taxon>Viridiplantae</taxon>
        <taxon>Streptophyta</taxon>
        <taxon>Embryophyta</taxon>
        <taxon>Tracheophyta</taxon>
        <taxon>Spermatophyta</taxon>
        <taxon>Magnoliopsida</taxon>
        <taxon>eudicotyledons</taxon>
        <taxon>Gunneridae</taxon>
        <taxon>Pentapetalae</taxon>
        <taxon>rosids</taxon>
        <taxon>fabids</taxon>
        <taxon>Fagales</taxon>
        <taxon>Fagaceae</taxon>
        <taxon>Quercus</taxon>
    </lineage>
</organism>
<evidence type="ECO:0000313" key="3">
    <source>
        <dbReference type="Proteomes" id="UP000594261"/>
    </source>
</evidence>
<name>A0A7N2MJG7_QUELO</name>
<feature type="compositionally biased region" description="Basic and acidic residues" evidence="1">
    <location>
        <begin position="123"/>
        <end position="132"/>
    </location>
</feature>
<reference evidence="2 3" key="1">
    <citation type="journal article" date="2016" name="G3 (Bethesda)">
        <title>First Draft Assembly and Annotation of the Genome of a California Endemic Oak Quercus lobata Nee (Fagaceae).</title>
        <authorList>
            <person name="Sork V.L."/>
            <person name="Fitz-Gibbon S.T."/>
            <person name="Puiu D."/>
            <person name="Crepeau M."/>
            <person name="Gugger P.F."/>
            <person name="Sherman R."/>
            <person name="Stevens K."/>
            <person name="Langley C.H."/>
            <person name="Pellegrini M."/>
            <person name="Salzberg S.L."/>
        </authorList>
    </citation>
    <scope>NUCLEOTIDE SEQUENCE [LARGE SCALE GENOMIC DNA]</scope>
    <source>
        <strain evidence="2 3">cv. SW786</strain>
    </source>
</reference>
<dbReference type="EnsemblPlants" id="QL09p021648:mrna">
    <property type="protein sequence ID" value="QL09p021648:mrna"/>
    <property type="gene ID" value="QL09p021648"/>
</dbReference>
<dbReference type="Proteomes" id="UP000594261">
    <property type="component" value="Chromosome 9"/>
</dbReference>
<reference evidence="2" key="2">
    <citation type="submission" date="2021-01" db="UniProtKB">
        <authorList>
            <consortium name="EnsemblPlants"/>
        </authorList>
    </citation>
    <scope>IDENTIFICATION</scope>
</reference>
<evidence type="ECO:0000313" key="2">
    <source>
        <dbReference type="EnsemblPlants" id="QL09p021648:mrna"/>
    </source>
</evidence>
<dbReference type="InParanoid" id="A0A7N2MJG7"/>
<feature type="region of interest" description="Disordered" evidence="1">
    <location>
        <begin position="110"/>
        <end position="139"/>
    </location>
</feature>
<accession>A0A7N2MJG7</accession>
<dbReference type="AlphaFoldDB" id="A0A7N2MJG7"/>
<dbReference type="Gramene" id="QL09p021648:mrna">
    <property type="protein sequence ID" value="QL09p021648:mrna"/>
    <property type="gene ID" value="QL09p021648"/>
</dbReference>
<sequence>MIEKAMVSLREMLGIVSKPKDVAEMKGGNFMRVRVAVDVTKPLCRGKMITWDQGREGWVSFISKGDPSGEEQQFDPWLRAPQFNLTRKTKTEVVGVVNVDADEAHIKASAKTTSMEVGSNDDAQTRDRHVHGSDTTGPQKQIPNFLVIIRDIDEAINMDPEFSNSNVHNQDSSLAIIGNDQHVGINGDTTEDLGIHTQNLKKVEDNLPT</sequence>